<keyword evidence="1" id="KW-0472">Membrane</keyword>
<gene>
    <name evidence="3" type="ORF">VPR01S_06_00070</name>
</gene>
<feature type="domain" description="OmpA-like" evidence="2">
    <location>
        <begin position="584"/>
        <end position="707"/>
    </location>
</feature>
<dbReference type="PANTHER" id="PTHR30329">
    <property type="entry name" value="STATOR ELEMENT OF FLAGELLAR MOTOR COMPLEX"/>
    <property type="match status" value="1"/>
</dbReference>
<dbReference type="eggNOG" id="COG2885">
    <property type="taxonomic scope" value="Bacteria"/>
</dbReference>
<dbReference type="PANTHER" id="PTHR30329:SF21">
    <property type="entry name" value="LIPOPROTEIN YIAD-RELATED"/>
    <property type="match status" value="1"/>
</dbReference>
<dbReference type="GO" id="GO:0016020">
    <property type="term" value="C:membrane"/>
    <property type="evidence" value="ECO:0007669"/>
    <property type="project" value="UniProtKB-UniRule"/>
</dbReference>
<name>U2ZZY6_VIBPR</name>
<evidence type="ECO:0000259" key="2">
    <source>
        <dbReference type="PROSITE" id="PS51123"/>
    </source>
</evidence>
<dbReference type="SUPFAM" id="SSF103088">
    <property type="entry name" value="OmpA-like"/>
    <property type="match status" value="1"/>
</dbReference>
<dbReference type="RefSeq" id="WP_021704965.1">
    <property type="nucleotide sequence ID" value="NZ_BATJ01000006.1"/>
</dbReference>
<dbReference type="EMBL" id="BATJ01000006">
    <property type="protein sequence ID" value="GAD66990.1"/>
    <property type="molecule type" value="Genomic_DNA"/>
</dbReference>
<proteinExistence type="predicted"/>
<comment type="caution">
    <text evidence="3">The sequence shown here is derived from an EMBL/GenBank/DDBJ whole genome shotgun (WGS) entry which is preliminary data.</text>
</comment>
<organism evidence="3 4">
    <name type="scientific">Vibrio proteolyticus NBRC 13287</name>
    <dbReference type="NCBI Taxonomy" id="1219065"/>
    <lineage>
        <taxon>Bacteria</taxon>
        <taxon>Pseudomonadati</taxon>
        <taxon>Pseudomonadota</taxon>
        <taxon>Gammaproteobacteria</taxon>
        <taxon>Vibrionales</taxon>
        <taxon>Vibrionaceae</taxon>
        <taxon>Vibrio</taxon>
    </lineage>
</organism>
<dbReference type="CDD" id="cd07185">
    <property type="entry name" value="OmpA_C-like"/>
    <property type="match status" value="1"/>
</dbReference>
<evidence type="ECO:0000313" key="3">
    <source>
        <dbReference type="EMBL" id="GAD66990.1"/>
    </source>
</evidence>
<dbReference type="STRING" id="1219065.VPR01S_06_00070"/>
<accession>U2ZZY6</accession>
<evidence type="ECO:0000313" key="4">
    <source>
        <dbReference type="Proteomes" id="UP000016570"/>
    </source>
</evidence>
<evidence type="ECO:0000256" key="1">
    <source>
        <dbReference type="PROSITE-ProRule" id="PRU00473"/>
    </source>
</evidence>
<sequence>MAKLNLKVRGVYLLGQLFDDMGPVPNSRYFPLRNVCFAHKDDREGRTVSYDGEGNQTQTTPKAALLYSDALGKITYFNAPESLDLQQDLPLQGNPASATTFASGNSRLLFFPPYLAPIHLMSKEGKDGKWLANLYDALISGAETKPIENYYQVSEQSDYSISELLPSKEVSDEQYAAAIGKLEDSIETEQLSTLKAIVLPQKYTIVVHFSDANFVGATVTLSNFPSHLRMKGDEDGSNLTAVSTVKEVKFKDIDGHEKNIYSATFWVMSDSVFSLKEASQHCRFDIDVSTVINGTAKDFWLRKNIQKYSFCERVLHLPISTPLGRSALVNGDPISVEEALFNQAPHLYPDLLEKLKQSPTDLPEKLASESKSAIAAQIWHSVQSNKAYIESAAQTMQHKLSWQTVAKVAAASVGGSADSEIKNIAGATGACLSVMGKANDLSANTAAFGQSQIDLIKLFGDKGNILFDKLKDKINLIEVPSQWRQLLQDTQIAEKIGKAYSLADVIIKGGNLVEAYNKDDKASKKFDSVVVEYLATVQQPGMQSLAAISDQELASAEKVALEQLKQLLPYMGDDELSINTQVKEGQHIFELRSTTFAFDRSESDNPKAKANLVKLGEILSELHRPIPITIKGHTCSRGSIEYNQNLSEQRASYIRECILEGINSNYAVWQKCIRAVGFGEQLPLVPNDSEEQRRRNRRVDLVLHFEAILDYPLSRGGLTVVEKARKMMIANEMQLDEAALDAIELAIDTALDVASVTPWGASANFIYTVAKEGGAVFSNFYDLCTENADTLKLRNNLEQIQYQNIVSQEQILSFDSANLTDEMKSSYYKRAHALNGLSRLLLERNYQMMSGEKVNVEIKHIDGYIKEFLLNDLWQLNENGFGMVHLDEFYMDSGYAQAELSLLKASTYSAYAQLGASIASNQVNNWFSDEKDSESPKPFMEYCPIHYTASSSINALVDMFEIPFNTEELEALYKGSTQSISVKTARDGAPNEWMAMDEFLDEYDSLSPFDEVRIIVILAQEAIQSLAEDKRRLLHRVGIETQTKWSWLNHLDLTDAMFKRSKIVGKNSEYLRDITPLVKQLRMTSQEKAMINQHSGNEVWGAIIEPSFVFGVNKIKGTRPWLNSDSYKNMLLNELFKKKGREIRTGEMALSYEYLAGIKGVKDSFKPVNYGSWGGLSLSTFNLSLSPSRLYQFGKNKDPRHADHLLVTESFLSAPKPDSDEGYFPKVFDDPVVELHVMQRGLEGEYSDFNRYYKKDVKGFDWSQWVNCLAVVKTAHCSDEVFTNMGFAPGRVVGVDAKLREVELANSLDFLPGVSGGSRIDLGRKELYRLGTIMEKDGDWQFDKVTPSESVALESFQLPSQLETLQRYYSEMTSDELRKHVVTKFGIGQKTDIYAQAFKPEYVNALGTKVRGLKPFKRVEKLTDSFFIFLELQLELIGPTGSGLNAQSDKLKLNAHAIDREKIPEAWYSCKEEHIRGAKEILQVEKKDNLYAKRKIAENYGKKYSDIVPILRWLEAGEAKPPRITDAQLGLINDWISNQ</sequence>
<dbReference type="InterPro" id="IPR006665">
    <property type="entry name" value="OmpA-like"/>
</dbReference>
<dbReference type="InterPro" id="IPR036737">
    <property type="entry name" value="OmpA-like_sf"/>
</dbReference>
<dbReference type="Gene3D" id="3.30.1330.60">
    <property type="entry name" value="OmpA-like domain"/>
    <property type="match status" value="1"/>
</dbReference>
<dbReference type="InterPro" id="IPR050330">
    <property type="entry name" value="Bact_OuterMem_StrucFunc"/>
</dbReference>
<dbReference type="PROSITE" id="PS51123">
    <property type="entry name" value="OMPA_2"/>
    <property type="match status" value="1"/>
</dbReference>
<dbReference type="Pfam" id="PF00691">
    <property type="entry name" value="OmpA"/>
    <property type="match status" value="1"/>
</dbReference>
<protein>
    <recommendedName>
        <fullName evidence="2">OmpA-like domain-containing protein</fullName>
    </recommendedName>
</protein>
<dbReference type="Proteomes" id="UP000016570">
    <property type="component" value="Unassembled WGS sequence"/>
</dbReference>
<reference evidence="3 4" key="1">
    <citation type="submission" date="2013-09" db="EMBL/GenBank/DDBJ databases">
        <title>Whole genome shotgun sequence of Vibrio proteolyticus NBRC 13287.</title>
        <authorList>
            <person name="Isaki S."/>
            <person name="Hosoyama A."/>
            <person name="Numata M."/>
            <person name="Hashimoto M."/>
            <person name="Hosoyama Y."/>
            <person name="Tsuchikane K."/>
            <person name="Noguchi M."/>
            <person name="Hirakata S."/>
            <person name="Ichikawa N."/>
            <person name="Ohji S."/>
            <person name="Yamazoe A."/>
            <person name="Fujita N."/>
        </authorList>
    </citation>
    <scope>NUCLEOTIDE SEQUENCE [LARGE SCALE GENOMIC DNA]</scope>
    <source>
        <strain evidence="3 4">NBRC 13287</strain>
    </source>
</reference>
<keyword evidence="4" id="KW-1185">Reference proteome</keyword>